<reference evidence="1 2" key="1">
    <citation type="submission" date="2014-05" db="EMBL/GenBank/DDBJ databases">
        <authorList>
            <person name="Rizzardi K."/>
            <person name="Winiecka-Krusnell J."/>
            <person name="Ramliden M."/>
            <person name="Alm E."/>
            <person name="Andersson S."/>
            <person name="Byfors S."/>
        </authorList>
    </citation>
    <scope>NUCLEOTIDE SEQUENCE [LARGE SCALE GENOMIC DNA]</scope>
    <source>
        <strain evidence="1 2">LEGN</strain>
    </source>
</reference>
<evidence type="ECO:0000313" key="1">
    <source>
        <dbReference type="EMBL" id="KGP62474.1"/>
    </source>
</evidence>
<dbReference type="OrthoDB" id="9972321at2"/>
<name>A0A0A2SSS7_9GAMM</name>
<dbReference type="Proteomes" id="UP000054422">
    <property type="component" value="Unassembled WGS sequence"/>
</dbReference>
<gene>
    <name evidence="1" type="ORF">EP47_10360</name>
</gene>
<dbReference type="AlphaFoldDB" id="A0A0A2SSS7"/>
<dbReference type="RefSeq" id="WP_035890940.1">
    <property type="nucleotide sequence ID" value="NZ_JNCF01000063.1"/>
</dbReference>
<dbReference type="STRING" id="1498499.EP47_10360"/>
<keyword evidence="2" id="KW-1185">Reference proteome</keyword>
<proteinExistence type="predicted"/>
<accession>A0A0A2SSS7</accession>
<sequence>MSILFLARKLASDFGLIEQVQENNSHNQFNYRFYSSKPDPKTNTLYGAPGSGFILQNNIFIYWFRDGNNSYVIESTKKLTKDKLDILHRLLIDNLHSLDEIIDASASSSIFSRHT</sequence>
<protein>
    <submittedName>
        <fullName evidence="1">Uncharacterized protein</fullName>
    </submittedName>
</protein>
<evidence type="ECO:0000313" key="2">
    <source>
        <dbReference type="Proteomes" id="UP000054422"/>
    </source>
</evidence>
<comment type="caution">
    <text evidence="1">The sequence shown here is derived from an EMBL/GenBank/DDBJ whole genome shotgun (WGS) entry which is preliminary data.</text>
</comment>
<organism evidence="1 2">
    <name type="scientific">Legionella norrlandica</name>
    <dbReference type="NCBI Taxonomy" id="1498499"/>
    <lineage>
        <taxon>Bacteria</taxon>
        <taxon>Pseudomonadati</taxon>
        <taxon>Pseudomonadota</taxon>
        <taxon>Gammaproteobacteria</taxon>
        <taxon>Legionellales</taxon>
        <taxon>Legionellaceae</taxon>
        <taxon>Legionella</taxon>
    </lineage>
</organism>
<dbReference type="EMBL" id="JNCF01000063">
    <property type="protein sequence ID" value="KGP62474.1"/>
    <property type="molecule type" value="Genomic_DNA"/>
</dbReference>
<feature type="non-terminal residue" evidence="1">
    <location>
        <position position="115"/>
    </location>
</feature>